<reference evidence="10 11" key="1">
    <citation type="submission" date="2012-09" db="EMBL/GenBank/DDBJ databases">
        <title>Genome Sequence of alkane-degrading Bacterium Alcanivorax sp. 19-m-6.</title>
        <authorList>
            <person name="Lai Q."/>
            <person name="Shao Z."/>
        </authorList>
    </citation>
    <scope>NUCLEOTIDE SEQUENCE [LARGE SCALE GENOMIC DNA]</scope>
    <source>
        <strain evidence="10 11">19-m-6</strain>
    </source>
</reference>
<dbReference type="AlphaFoldDB" id="A0A095SND0"/>
<dbReference type="PRINTS" id="PR00812">
    <property type="entry name" value="BCTERIALGSPF"/>
</dbReference>
<sequence length="406" mass="44332">MPAFEYRSLDHKGKIRKGTLEADSARQVRQQLREKGWVPIEVNETRDTDSASGMNLFSSSGKLKGAEQALVTRQLATLLKSGLPVEQALSAVSKQAANDRIERIMLAVRARVREGYSLAKSFESFPRAFPEMYRATVSAGEQSGHLEQVLEQLADYLETRHDTGRSVAQAMIYPAFIMVFASVVIMLMMTFVVPKLVAVFEGRNQVLPLLTRIVMTLSDFTRDWGWLLVLLVVAGGVGFSRAMQNPGFRMRVHRRLASMPLVGTMLRASDSARLASTLGILGRSGVPLVDALFIAAQVVGNLAIREAVKQAAVKVREGGGLSRALDASGYFPPMLVQMIASGEASGELDHMLTRAADYQERELTSTVNTMVGLLGPIMLLVMAGMVVMIVLSVMMPIMQMNNLLGG</sequence>
<dbReference type="OrthoDB" id="9805682at2"/>
<evidence type="ECO:0000256" key="8">
    <source>
        <dbReference type="SAM" id="Phobius"/>
    </source>
</evidence>
<feature type="transmembrane region" description="Helical" evidence="8">
    <location>
        <begin position="170"/>
        <end position="193"/>
    </location>
</feature>
<dbReference type="FunFam" id="1.20.81.30:FF:000001">
    <property type="entry name" value="Type II secretion system protein F"/>
    <property type="match status" value="2"/>
</dbReference>
<evidence type="ECO:0000256" key="3">
    <source>
        <dbReference type="ARBA" id="ARBA00022475"/>
    </source>
</evidence>
<protein>
    <submittedName>
        <fullName evidence="10">General secretion pathway protein F</fullName>
    </submittedName>
</protein>
<dbReference type="GO" id="GO:0005886">
    <property type="term" value="C:plasma membrane"/>
    <property type="evidence" value="ECO:0007669"/>
    <property type="project" value="UniProtKB-SubCell"/>
</dbReference>
<comment type="caution">
    <text evidence="10">The sequence shown here is derived from an EMBL/GenBank/DDBJ whole genome shotgun (WGS) entry which is preliminary data.</text>
</comment>
<dbReference type="PATRIC" id="fig|1177154.3.peg.1099"/>
<feature type="transmembrane region" description="Helical" evidence="8">
    <location>
        <begin position="224"/>
        <end position="243"/>
    </location>
</feature>
<comment type="similarity">
    <text evidence="2">Belongs to the GSP F family.</text>
</comment>
<organism evidence="10 11">
    <name type="scientific">Alcanivorax nanhaiticus</name>
    <dbReference type="NCBI Taxonomy" id="1177154"/>
    <lineage>
        <taxon>Bacteria</taxon>
        <taxon>Pseudomonadati</taxon>
        <taxon>Pseudomonadota</taxon>
        <taxon>Gammaproteobacteria</taxon>
        <taxon>Oceanospirillales</taxon>
        <taxon>Alcanivoracaceae</taxon>
        <taxon>Alcanivorax</taxon>
    </lineage>
</organism>
<dbReference type="eggNOG" id="COG1459">
    <property type="taxonomic scope" value="Bacteria"/>
</dbReference>
<dbReference type="GO" id="GO:0015627">
    <property type="term" value="C:type II protein secretion system complex"/>
    <property type="evidence" value="ECO:0007669"/>
    <property type="project" value="InterPro"/>
</dbReference>
<dbReference type="Pfam" id="PF00482">
    <property type="entry name" value="T2SSF"/>
    <property type="match status" value="2"/>
</dbReference>
<comment type="subcellular location">
    <subcellularLocation>
        <location evidence="1">Cell inner membrane</location>
        <topology evidence="1">Multi-pass membrane protein</topology>
    </subcellularLocation>
</comment>
<evidence type="ECO:0000256" key="6">
    <source>
        <dbReference type="ARBA" id="ARBA00022989"/>
    </source>
</evidence>
<dbReference type="NCBIfam" id="TIGR02120">
    <property type="entry name" value="GspF"/>
    <property type="match status" value="1"/>
</dbReference>
<accession>A0A095SND0</accession>
<dbReference type="RefSeq" id="WP_035231082.1">
    <property type="nucleotide sequence ID" value="NZ_ARXV01000003.1"/>
</dbReference>
<keyword evidence="7 8" id="KW-0472">Membrane</keyword>
<proteinExistence type="inferred from homology"/>
<dbReference type="InterPro" id="IPR042094">
    <property type="entry name" value="T2SS_GspF_sf"/>
</dbReference>
<keyword evidence="6 8" id="KW-1133">Transmembrane helix</keyword>
<keyword evidence="11" id="KW-1185">Reference proteome</keyword>
<dbReference type="GO" id="GO:0015628">
    <property type="term" value="P:protein secretion by the type II secretion system"/>
    <property type="evidence" value="ECO:0007669"/>
    <property type="project" value="InterPro"/>
</dbReference>
<evidence type="ECO:0000259" key="9">
    <source>
        <dbReference type="Pfam" id="PF00482"/>
    </source>
</evidence>
<dbReference type="EMBL" id="ARXV01000003">
    <property type="protein sequence ID" value="KGD65859.1"/>
    <property type="molecule type" value="Genomic_DNA"/>
</dbReference>
<name>A0A095SND0_9GAMM</name>
<dbReference type="InterPro" id="IPR003004">
    <property type="entry name" value="GspF/PilC"/>
</dbReference>
<feature type="transmembrane region" description="Helical" evidence="8">
    <location>
        <begin position="371"/>
        <end position="398"/>
    </location>
</feature>
<evidence type="ECO:0000256" key="5">
    <source>
        <dbReference type="ARBA" id="ARBA00022692"/>
    </source>
</evidence>
<dbReference type="InterPro" id="IPR011850">
    <property type="entry name" value="T2SS_GspF"/>
</dbReference>
<evidence type="ECO:0000313" key="10">
    <source>
        <dbReference type="EMBL" id="KGD65859.1"/>
    </source>
</evidence>
<feature type="domain" description="Type II secretion system protein GspF" evidence="9">
    <location>
        <begin position="276"/>
        <end position="396"/>
    </location>
</feature>
<evidence type="ECO:0000313" key="11">
    <source>
        <dbReference type="Proteomes" id="UP000029444"/>
    </source>
</evidence>
<dbReference type="InterPro" id="IPR018076">
    <property type="entry name" value="T2SS_GspF_dom"/>
</dbReference>
<keyword evidence="4" id="KW-0997">Cell inner membrane</keyword>
<dbReference type="Proteomes" id="UP000029444">
    <property type="component" value="Unassembled WGS sequence"/>
</dbReference>
<feature type="domain" description="Type II secretion system protein GspF" evidence="9">
    <location>
        <begin position="72"/>
        <end position="194"/>
    </location>
</feature>
<dbReference type="STRING" id="1177154.Y5S_01083"/>
<evidence type="ECO:0000256" key="1">
    <source>
        <dbReference type="ARBA" id="ARBA00004429"/>
    </source>
</evidence>
<evidence type="ECO:0000256" key="4">
    <source>
        <dbReference type="ARBA" id="ARBA00022519"/>
    </source>
</evidence>
<dbReference type="Gene3D" id="1.20.81.30">
    <property type="entry name" value="Type II secretion system (T2SS), domain F"/>
    <property type="match status" value="2"/>
</dbReference>
<keyword evidence="3" id="KW-1003">Cell membrane</keyword>
<dbReference type="PANTHER" id="PTHR30012:SF0">
    <property type="entry name" value="TYPE II SECRETION SYSTEM PROTEIN F-RELATED"/>
    <property type="match status" value="1"/>
</dbReference>
<evidence type="ECO:0000256" key="2">
    <source>
        <dbReference type="ARBA" id="ARBA00005745"/>
    </source>
</evidence>
<dbReference type="PANTHER" id="PTHR30012">
    <property type="entry name" value="GENERAL SECRETION PATHWAY PROTEIN"/>
    <property type="match status" value="1"/>
</dbReference>
<evidence type="ECO:0000256" key="7">
    <source>
        <dbReference type="ARBA" id="ARBA00023136"/>
    </source>
</evidence>
<gene>
    <name evidence="10" type="ORF">Y5S_01083</name>
</gene>
<keyword evidence="5 8" id="KW-0812">Transmembrane</keyword>